<dbReference type="Gene3D" id="3.20.10.10">
    <property type="entry name" value="D-amino Acid Aminotransferase, subunit A, domain 2"/>
    <property type="match status" value="1"/>
</dbReference>
<dbReference type="PANTHER" id="PTHR42825:SF2">
    <property type="entry name" value="BRANCHED-CHAIN-AMINO-ACID AMINOTRANSFERASE 3, CHLOROPLASTIC-RELATED"/>
    <property type="match status" value="1"/>
</dbReference>
<keyword evidence="3" id="KW-0032">Aminotransferase</keyword>
<organism evidence="6 7">
    <name type="scientific">Carsonella ruddii</name>
    <dbReference type="NCBI Taxonomy" id="114186"/>
    <lineage>
        <taxon>Bacteria</taxon>
        <taxon>Pseudomonadati</taxon>
        <taxon>Pseudomonadota</taxon>
        <taxon>Gammaproteobacteria</taxon>
        <taxon>Oceanospirillales</taxon>
        <taxon>Halomonadaceae</taxon>
        <taxon>Zymobacter group</taxon>
        <taxon>Candidatus Carsonella</taxon>
    </lineage>
</organism>
<dbReference type="InterPro" id="IPR005786">
    <property type="entry name" value="B_amino_transII"/>
</dbReference>
<dbReference type="PANTHER" id="PTHR42825">
    <property type="entry name" value="AMINO ACID AMINOTRANSFERASE"/>
    <property type="match status" value="1"/>
</dbReference>
<accession>A0A2K8K488</accession>
<name>A0A2K8K488_CARRU</name>
<sequence>MKKIFEYKKLKYRYIKKWNLIWNCGFYIKKSLLLINEGSSSINYSQQCFEGVKCFLKKKNFFHFRINLNSYRFQKSCKYLFLPIINNFIFLKSIKITSYLNFKYIPNLKIGFLYIRPLLIGVGKNIGVKTSKKFIFTIFCTPSFLTFKKQFIKSIFLKRIIENNGHYKIGCNYITNIYNNFFFKKYNFDDYIHLNNNYFEEIGTSNIILYLKKFFLSPSNKNILPGINKFSFLTFFNKKKFFLNINISFNIINNSVNIISCGTAIFYKIINSILFKNKIIKYKKSFLFFFINFFFKKIYNCLYKINKWIF</sequence>
<protein>
    <recommendedName>
        <fullName evidence="8">Branched-chain amino acid aminotransferase</fullName>
    </recommendedName>
</protein>
<dbReference type="InterPro" id="IPR036038">
    <property type="entry name" value="Aminotransferase-like"/>
</dbReference>
<dbReference type="RefSeq" id="WP_157801489.1">
    <property type="nucleotide sequence ID" value="NZ_CP024798.1"/>
</dbReference>
<evidence type="ECO:0000256" key="1">
    <source>
        <dbReference type="ARBA" id="ARBA00001933"/>
    </source>
</evidence>
<evidence type="ECO:0000256" key="3">
    <source>
        <dbReference type="ARBA" id="ARBA00022576"/>
    </source>
</evidence>
<dbReference type="InterPro" id="IPR043131">
    <property type="entry name" value="BCAT-like_N"/>
</dbReference>
<dbReference type="SUPFAM" id="SSF56752">
    <property type="entry name" value="D-aminoacid aminotransferase-like PLP-dependent enzymes"/>
    <property type="match status" value="1"/>
</dbReference>
<dbReference type="EMBL" id="CP024798">
    <property type="protein sequence ID" value="ATX33420.1"/>
    <property type="molecule type" value="Genomic_DNA"/>
</dbReference>
<evidence type="ECO:0000256" key="2">
    <source>
        <dbReference type="ARBA" id="ARBA00009320"/>
    </source>
</evidence>
<evidence type="ECO:0000313" key="6">
    <source>
        <dbReference type="EMBL" id="ATX33420.1"/>
    </source>
</evidence>
<dbReference type="Proteomes" id="UP000230531">
    <property type="component" value="Chromosome"/>
</dbReference>
<gene>
    <name evidence="6" type="ORF">CUN91_00425</name>
</gene>
<dbReference type="OrthoDB" id="9804984at2"/>
<dbReference type="InterPro" id="IPR043132">
    <property type="entry name" value="BCAT-like_C"/>
</dbReference>
<reference evidence="6 7" key="1">
    <citation type="submission" date="2017-11" db="EMBL/GenBank/DDBJ databases">
        <title>The genome sequence of Candidatus Carsonella ruddii from the psyllid Bactericera trigonica.</title>
        <authorList>
            <person name="Katsir L."/>
            <person name="Zhepu R."/>
            <person name="Piasezky A."/>
            <person name="Jong J."/>
            <person name="Sela N."/>
            <person name="Freilich S."/>
            <person name="Bahar O."/>
        </authorList>
    </citation>
    <scope>NUCLEOTIDE SEQUENCE [LARGE SCALE GENOMIC DNA]</scope>
    <source>
        <strain evidence="6 7">BT</strain>
    </source>
</reference>
<evidence type="ECO:0000256" key="4">
    <source>
        <dbReference type="ARBA" id="ARBA00022679"/>
    </source>
</evidence>
<dbReference type="GO" id="GO:0004084">
    <property type="term" value="F:branched-chain-amino-acid transaminase activity"/>
    <property type="evidence" value="ECO:0007669"/>
    <property type="project" value="InterPro"/>
</dbReference>
<evidence type="ECO:0000313" key="7">
    <source>
        <dbReference type="Proteomes" id="UP000230531"/>
    </source>
</evidence>
<comment type="similarity">
    <text evidence="2">Belongs to the class-IV pyridoxal-phosphate-dependent aminotransferase family.</text>
</comment>
<evidence type="ECO:0000256" key="5">
    <source>
        <dbReference type="ARBA" id="ARBA00022898"/>
    </source>
</evidence>
<dbReference type="GO" id="GO:0009081">
    <property type="term" value="P:branched-chain amino acid metabolic process"/>
    <property type="evidence" value="ECO:0007669"/>
    <property type="project" value="InterPro"/>
</dbReference>
<comment type="cofactor">
    <cofactor evidence="1">
        <name>pyridoxal 5'-phosphate</name>
        <dbReference type="ChEBI" id="CHEBI:597326"/>
    </cofactor>
</comment>
<dbReference type="Gene3D" id="3.30.470.10">
    <property type="match status" value="1"/>
</dbReference>
<dbReference type="AlphaFoldDB" id="A0A2K8K488"/>
<evidence type="ECO:0008006" key="8">
    <source>
        <dbReference type="Google" id="ProtNLM"/>
    </source>
</evidence>
<keyword evidence="4" id="KW-0808">Transferase</keyword>
<keyword evidence="5" id="KW-0663">Pyridoxal phosphate</keyword>
<proteinExistence type="inferred from homology"/>